<keyword evidence="9" id="KW-1185">Reference proteome</keyword>
<feature type="region of interest" description="Disordered" evidence="6">
    <location>
        <begin position="589"/>
        <end position="608"/>
    </location>
</feature>
<feature type="compositionally biased region" description="Basic and acidic residues" evidence="6">
    <location>
        <begin position="148"/>
        <end position="164"/>
    </location>
</feature>
<feature type="region of interest" description="Disordered" evidence="6">
    <location>
        <begin position="1"/>
        <end position="274"/>
    </location>
</feature>
<feature type="region of interest" description="Disordered" evidence="6">
    <location>
        <begin position="442"/>
        <end position="473"/>
    </location>
</feature>
<accession>A0ABD2MWX9</accession>
<dbReference type="GO" id="GO:0045892">
    <property type="term" value="P:negative regulation of DNA-templated transcription"/>
    <property type="evidence" value="ECO:0007669"/>
    <property type="project" value="UniProtKB-ARBA"/>
</dbReference>
<feature type="region of interest" description="Disordered" evidence="6">
    <location>
        <begin position="625"/>
        <end position="698"/>
    </location>
</feature>
<organism evidence="8 9">
    <name type="scientific">Cryptolaemus montrouzieri</name>
    <dbReference type="NCBI Taxonomy" id="559131"/>
    <lineage>
        <taxon>Eukaryota</taxon>
        <taxon>Metazoa</taxon>
        <taxon>Ecdysozoa</taxon>
        <taxon>Arthropoda</taxon>
        <taxon>Hexapoda</taxon>
        <taxon>Insecta</taxon>
        <taxon>Pterygota</taxon>
        <taxon>Neoptera</taxon>
        <taxon>Endopterygota</taxon>
        <taxon>Coleoptera</taxon>
        <taxon>Polyphaga</taxon>
        <taxon>Cucujiformia</taxon>
        <taxon>Coccinelloidea</taxon>
        <taxon>Coccinellidae</taxon>
        <taxon>Scymninae</taxon>
        <taxon>Scymnini</taxon>
        <taxon>Cryptolaemus</taxon>
    </lineage>
</organism>
<gene>
    <name evidence="8" type="ORF">HHI36_021368</name>
</gene>
<keyword evidence="1 5" id="KW-0479">Metal-binding</keyword>
<keyword evidence="3 5" id="KW-0863">Zinc-finger</keyword>
<feature type="compositionally biased region" description="Basic and acidic residues" evidence="6">
    <location>
        <begin position="660"/>
        <end position="677"/>
    </location>
</feature>
<evidence type="ECO:0000256" key="2">
    <source>
        <dbReference type="ARBA" id="ARBA00022737"/>
    </source>
</evidence>
<dbReference type="EMBL" id="JABFTP020000042">
    <property type="protein sequence ID" value="KAL3270850.1"/>
    <property type="molecule type" value="Genomic_DNA"/>
</dbReference>
<feature type="compositionally biased region" description="Basic and acidic residues" evidence="6">
    <location>
        <begin position="173"/>
        <end position="185"/>
    </location>
</feature>
<evidence type="ECO:0000313" key="9">
    <source>
        <dbReference type="Proteomes" id="UP001516400"/>
    </source>
</evidence>
<feature type="compositionally biased region" description="Basic residues" evidence="6">
    <location>
        <begin position="1153"/>
        <end position="1162"/>
    </location>
</feature>
<dbReference type="GO" id="GO:0008270">
    <property type="term" value="F:zinc ion binding"/>
    <property type="evidence" value="ECO:0007669"/>
    <property type="project" value="UniProtKB-KW"/>
</dbReference>
<dbReference type="PANTHER" id="PTHR13119">
    <property type="entry name" value="ZINC FINGER CCCH DOMAIN-CONTAINING PROTEI"/>
    <property type="match status" value="1"/>
</dbReference>
<dbReference type="PROSITE" id="PS50103">
    <property type="entry name" value="ZF_C3H1"/>
    <property type="match status" value="3"/>
</dbReference>
<feature type="domain" description="C3H1-type" evidence="7">
    <location>
        <begin position="307"/>
        <end position="334"/>
    </location>
</feature>
<evidence type="ECO:0000256" key="3">
    <source>
        <dbReference type="ARBA" id="ARBA00022771"/>
    </source>
</evidence>
<dbReference type="InterPro" id="IPR000571">
    <property type="entry name" value="Znf_CCCH"/>
</dbReference>
<feature type="compositionally biased region" description="Basic and acidic residues" evidence="6">
    <location>
        <begin position="629"/>
        <end position="639"/>
    </location>
</feature>
<evidence type="ECO:0000256" key="1">
    <source>
        <dbReference type="ARBA" id="ARBA00022723"/>
    </source>
</evidence>
<evidence type="ECO:0000313" key="8">
    <source>
        <dbReference type="EMBL" id="KAL3270850.1"/>
    </source>
</evidence>
<sequence length="1188" mass="133922">MALVCDIKSDANKGDANPENAEDLEDGEIEDDDETVEELPAPVVENGAAQQQTTPSAPPIKPQVEQPKPVVDKVDRDRPRDKSKEKRDRRHKDKESRHMTEAEKSILHLRRKERLEREKWNKYRKEHQNVETQDDFAINLEKTLASILKKDRVTSDEDKEEDRRTNKRKKKIKDNDHKSKQRKMDSPNLEEIAENEILNIRGGSPEPRPDKEERLRSPRSEQSYDSEYSSDHSRLEDKAAKTRRESRRENRKANKNKNKNRDRNFKRDRSRERNVEPVTDAKGICIFYLNGKCNKNDCIYSHEAVPPMKLELCKFYLMDCCAKGENCSYMHSEFPCKFYHMGLPCTMGDNCKFAHGKPLSDGLKQILFKHIETAPRDILGGFPRLSREETLNMMDLTQKNLVGMYKETNADEKTEKSDDFSGDGTIPSLFDIDVPVPVELRDELSDTKGKSEKSGRNRPSRWQEPDSRENVSNLGLNFGPFNFSQDLDMRINSNGDVDMRTLPPHPLTSLPQPLPSSLTPSTDSTNMETDQVKNAVGDVDIRNLAPNFATDVDIRLHTTFDTAMDRDQRFLGKQDTDIRQLPLPVISKEPETIKNDRTDIAPSLSIPSNLPKMQRELYMRIQAQQRENPAQEEKNSVVEDDRELQDTNWYSDDDDDDDENRLTIKVDNEEFGSGKDKEEDEDEDRDEKTEKNSTPSISYFNAAPIKPLEVVEKLGDLSKINITADITKLLSSLSATLPTISPMVTPREPEKEPRDPRQAILAEDTPSVLRSPQGPKAVSDPRLSQDPRTSEPPRDPRRGGLGSAPNRSDKLSIYEQGGLDMEDIDLRIDGADDFKGSSRSDVDLRTLGLPFKGMQNYTPATEIDASFSSHPPISWKVSTVDIPRPDYSGLKLSINDAEKTGDPRLRKIFRLSVEEKDTPTSPKESPRASTTVRIDPRLRKVEDTKSLKNIDTSMMNYTQQLNTLQSSAFYQSLTSNQKLMLNQELASRADQTGSHDPILNSILANLNLIPGVGNTGTLNTSGQGTNFGIALNILQTVNKMTPMSQNGIMGPNVNPNMLNPMSQGIMQPGLLGAAPGVPNIPQDFQMNFDPRNQNGLLGNGPRFSNFEPPGGPGGHGGFQNYPGDDFYPPENNQGGFRGNQGRNDRGGNFVGRERRRGGRNHFGRNQGNKNQFRRNQGGGRSNRAHTPP</sequence>
<keyword evidence="2" id="KW-0677">Repeat</keyword>
<feature type="compositionally biased region" description="Low complexity" evidence="6">
    <location>
        <begin position="507"/>
        <end position="525"/>
    </location>
</feature>
<feature type="compositionally biased region" description="Basic and acidic residues" evidence="6">
    <location>
        <begin position="259"/>
        <end position="274"/>
    </location>
</feature>
<feature type="region of interest" description="Disordered" evidence="6">
    <location>
        <begin position="1090"/>
        <end position="1188"/>
    </location>
</feature>
<dbReference type="PANTHER" id="PTHR13119:SF12">
    <property type="entry name" value="PROTEIN SUPPRESSOR OF SABLE"/>
    <property type="match status" value="1"/>
</dbReference>
<keyword evidence="4 5" id="KW-0862">Zinc</keyword>
<evidence type="ECO:0000256" key="6">
    <source>
        <dbReference type="SAM" id="MobiDB-lite"/>
    </source>
</evidence>
<dbReference type="InterPro" id="IPR045124">
    <property type="entry name" value="Su(sable)-like"/>
</dbReference>
<dbReference type="SMART" id="SM00356">
    <property type="entry name" value="ZnF_C3H1"/>
    <property type="match status" value="3"/>
</dbReference>
<feature type="domain" description="C3H1-type" evidence="7">
    <location>
        <begin position="279"/>
        <end position="305"/>
    </location>
</feature>
<feature type="zinc finger region" description="C3H1-type" evidence="5">
    <location>
        <begin position="307"/>
        <end position="334"/>
    </location>
</feature>
<dbReference type="InterPro" id="IPR036855">
    <property type="entry name" value="Znf_CCCH_sf"/>
</dbReference>
<comment type="caution">
    <text evidence="8">The sequence shown here is derived from an EMBL/GenBank/DDBJ whole genome shotgun (WGS) entry which is preliminary data.</text>
</comment>
<feature type="domain" description="C3H1-type" evidence="7">
    <location>
        <begin position="335"/>
        <end position="358"/>
    </location>
</feature>
<feature type="compositionally biased region" description="Basic and acidic residues" evidence="6">
    <location>
        <begin position="113"/>
        <end position="129"/>
    </location>
</feature>
<reference evidence="8 9" key="1">
    <citation type="journal article" date="2021" name="BMC Biol.">
        <title>Horizontally acquired antibacterial genes associated with adaptive radiation of ladybird beetles.</title>
        <authorList>
            <person name="Li H.S."/>
            <person name="Tang X.F."/>
            <person name="Huang Y.H."/>
            <person name="Xu Z.Y."/>
            <person name="Chen M.L."/>
            <person name="Du X.Y."/>
            <person name="Qiu B.Y."/>
            <person name="Chen P.T."/>
            <person name="Zhang W."/>
            <person name="Slipinski A."/>
            <person name="Escalona H.E."/>
            <person name="Waterhouse R.M."/>
            <person name="Zwick A."/>
            <person name="Pang H."/>
        </authorList>
    </citation>
    <scope>NUCLEOTIDE SEQUENCE [LARGE SCALE GENOMIC DNA]</scope>
    <source>
        <strain evidence="8">SYSU2018</strain>
    </source>
</reference>
<evidence type="ECO:0000256" key="4">
    <source>
        <dbReference type="ARBA" id="ARBA00022833"/>
    </source>
</evidence>
<dbReference type="Proteomes" id="UP001516400">
    <property type="component" value="Unassembled WGS sequence"/>
</dbReference>
<feature type="region of interest" description="Disordered" evidence="6">
    <location>
        <begin position="494"/>
        <end position="525"/>
    </location>
</feature>
<feature type="compositionally biased region" description="Basic and acidic residues" evidence="6">
    <location>
        <begin position="70"/>
        <end position="86"/>
    </location>
</feature>
<feature type="region of interest" description="Disordered" evidence="6">
    <location>
        <begin position="762"/>
        <end position="811"/>
    </location>
</feature>
<dbReference type="SUPFAM" id="SSF90229">
    <property type="entry name" value="CCCH zinc finger"/>
    <property type="match status" value="2"/>
</dbReference>
<feature type="compositionally biased region" description="Basic and acidic residues" evidence="6">
    <location>
        <begin position="207"/>
        <end position="219"/>
    </location>
</feature>
<protein>
    <recommendedName>
        <fullName evidence="7">C3H1-type domain-containing protein</fullName>
    </recommendedName>
</protein>
<feature type="zinc finger region" description="C3H1-type" evidence="5">
    <location>
        <begin position="279"/>
        <end position="305"/>
    </location>
</feature>
<proteinExistence type="predicted"/>
<evidence type="ECO:0000259" key="7">
    <source>
        <dbReference type="PROSITE" id="PS50103"/>
    </source>
</evidence>
<feature type="compositionally biased region" description="Basic and acidic residues" evidence="6">
    <location>
        <begin position="589"/>
        <end position="599"/>
    </location>
</feature>
<feature type="zinc finger region" description="C3H1-type" evidence="5">
    <location>
        <begin position="335"/>
        <end position="358"/>
    </location>
</feature>
<name>A0ABD2MWX9_9CUCU</name>
<feature type="compositionally biased region" description="Basic and acidic residues" evidence="6">
    <location>
        <begin position="93"/>
        <end position="106"/>
    </location>
</feature>
<evidence type="ECO:0000256" key="5">
    <source>
        <dbReference type="PROSITE-ProRule" id="PRU00723"/>
    </source>
</evidence>
<dbReference type="Gene3D" id="4.10.1000.10">
    <property type="entry name" value="Zinc finger, CCCH-type"/>
    <property type="match status" value="1"/>
</dbReference>
<feature type="compositionally biased region" description="Basic and acidic residues" evidence="6">
    <location>
        <begin position="783"/>
        <end position="798"/>
    </location>
</feature>
<feature type="compositionally biased region" description="Basic and acidic residues" evidence="6">
    <location>
        <begin position="442"/>
        <end position="469"/>
    </location>
</feature>
<dbReference type="AlphaFoldDB" id="A0ABD2MWX9"/>
<feature type="compositionally biased region" description="Basic and acidic residues" evidence="6">
    <location>
        <begin position="229"/>
        <end position="252"/>
    </location>
</feature>
<feature type="compositionally biased region" description="Acidic residues" evidence="6">
    <location>
        <begin position="20"/>
        <end position="37"/>
    </location>
</feature>